<comment type="caution">
    <text evidence="1">The sequence shown here is derived from an EMBL/GenBank/DDBJ whole genome shotgun (WGS) entry which is preliminary data.</text>
</comment>
<gene>
    <name evidence="1" type="ORF">Pint_11865</name>
</gene>
<dbReference type="Proteomes" id="UP001163603">
    <property type="component" value="Chromosome 12"/>
</dbReference>
<dbReference type="EMBL" id="CM047747">
    <property type="protein sequence ID" value="KAJ0018697.1"/>
    <property type="molecule type" value="Genomic_DNA"/>
</dbReference>
<evidence type="ECO:0000313" key="2">
    <source>
        <dbReference type="Proteomes" id="UP001163603"/>
    </source>
</evidence>
<sequence>MAESFPSVIATNILTEIAFLTSPQTRLSRDLPDEISELKTALLGIKKKLLNAEEQQSQYPKLQKSLADLSDLLYDAEDELCEFRFKVAKSRPGKSKGINFSWSSNCPDHKIKEITKKLRKLADNIKMSDVSIVSSSKMVINDNFLRTSEVIGRDDDKEKIINILKKQDENVSVLAIVGDRDIGKTTLAKLVYGDRRIDELFRLKMWIRVPADFDVPALIKETCTAATGENQAGLIPEQIRKKLLQALAGKKFLLVLDNVLDIIFNDRWKDFKNLLVEKSAKGSKIVITTRMTNDQVSEKLGPLFSCDLGGLSEEVSLSFLKLATFIDKADKKNLDLNDIWKEIVTRSGGVPLVVKILGILLYGNTKKDDWLRIMNDIWGQNQEKNSIVSALKLSYARLPSHLRRCLAYCSLFPKGYSFNSDYLVCQWVMHGFLEPHNEIEHEKEKLVDVGLQYLEKLISLCFFQDVEYHECFFQDVECHDSYYIFKINDIVHEAILKVAQNEFQIVDLNPNSVKEDPRHLSFLGFGKNNKEVSFTSKKLRTVIMQSTLSEGLIVTWISKFKYLRLLCLSDLQFEKLPDSVGKLKHLRCLDISQNSSLVELSEAVCKLLSLQTLILVSCSKLQKLPSNMQSLTSLRTLILRGCDSLSSLSCNITDMKLEKLVIHSCPMLKRPEKLVIRSCPMLNVKMDQTKRNLLLHHQGTMNCQVCVKVYLSLSFSLVISLVKFLNALAYNVIWNTLQYW</sequence>
<proteinExistence type="predicted"/>
<protein>
    <submittedName>
        <fullName evidence="1">Uncharacterized protein</fullName>
    </submittedName>
</protein>
<organism evidence="1 2">
    <name type="scientific">Pistacia integerrima</name>
    <dbReference type="NCBI Taxonomy" id="434235"/>
    <lineage>
        <taxon>Eukaryota</taxon>
        <taxon>Viridiplantae</taxon>
        <taxon>Streptophyta</taxon>
        <taxon>Embryophyta</taxon>
        <taxon>Tracheophyta</taxon>
        <taxon>Spermatophyta</taxon>
        <taxon>Magnoliopsida</taxon>
        <taxon>eudicotyledons</taxon>
        <taxon>Gunneridae</taxon>
        <taxon>Pentapetalae</taxon>
        <taxon>rosids</taxon>
        <taxon>malvids</taxon>
        <taxon>Sapindales</taxon>
        <taxon>Anacardiaceae</taxon>
        <taxon>Pistacia</taxon>
    </lineage>
</organism>
<keyword evidence="2" id="KW-1185">Reference proteome</keyword>
<accession>A0ACC0XLR8</accession>
<name>A0ACC0XLR8_9ROSI</name>
<evidence type="ECO:0000313" key="1">
    <source>
        <dbReference type="EMBL" id="KAJ0018697.1"/>
    </source>
</evidence>
<reference evidence="2" key="1">
    <citation type="journal article" date="2023" name="G3 (Bethesda)">
        <title>Genome assembly and association tests identify interacting loci associated with vigor, precocity, and sex in interspecific pistachio rootstocks.</title>
        <authorList>
            <person name="Palmer W."/>
            <person name="Jacygrad E."/>
            <person name="Sagayaradj S."/>
            <person name="Cavanaugh K."/>
            <person name="Han R."/>
            <person name="Bertier L."/>
            <person name="Beede B."/>
            <person name="Kafkas S."/>
            <person name="Golino D."/>
            <person name="Preece J."/>
            <person name="Michelmore R."/>
        </authorList>
    </citation>
    <scope>NUCLEOTIDE SEQUENCE [LARGE SCALE GENOMIC DNA]</scope>
</reference>